<proteinExistence type="predicted"/>
<evidence type="ECO:0000259" key="1">
    <source>
        <dbReference type="PROSITE" id="PS50017"/>
    </source>
</evidence>
<dbReference type="AlphaFoldDB" id="A0AAN0JL66"/>
<keyword evidence="3" id="KW-1185">Reference proteome</keyword>
<dbReference type="Gene3D" id="1.10.533.10">
    <property type="entry name" value="Death Domain, Fas"/>
    <property type="match status" value="2"/>
</dbReference>
<dbReference type="SUPFAM" id="SSF47986">
    <property type="entry name" value="DEATH domain"/>
    <property type="match status" value="1"/>
</dbReference>
<dbReference type="EnsemblMetazoa" id="XM_020001906.1">
    <property type="protein sequence ID" value="XP_019857465.1"/>
    <property type="gene ID" value="LOC109585783"/>
</dbReference>
<protein>
    <recommendedName>
        <fullName evidence="1">Death domain-containing protein</fullName>
    </recommendedName>
</protein>
<dbReference type="GO" id="GO:0007165">
    <property type="term" value="P:signal transduction"/>
    <property type="evidence" value="ECO:0007669"/>
    <property type="project" value="InterPro"/>
</dbReference>
<dbReference type="PROSITE" id="PS50017">
    <property type="entry name" value="DEATH_DOMAIN"/>
    <property type="match status" value="1"/>
</dbReference>
<name>A0AAN0JL66_AMPQE</name>
<dbReference type="GeneID" id="109585783"/>
<dbReference type="CDD" id="cd01670">
    <property type="entry name" value="Death"/>
    <property type="match status" value="1"/>
</dbReference>
<dbReference type="KEGG" id="aqu:109585783"/>
<reference evidence="2" key="2">
    <citation type="submission" date="2024-06" db="UniProtKB">
        <authorList>
            <consortium name="EnsemblMetazoa"/>
        </authorList>
    </citation>
    <scope>IDENTIFICATION</scope>
</reference>
<dbReference type="Pfam" id="PF00531">
    <property type="entry name" value="Death"/>
    <property type="match status" value="1"/>
</dbReference>
<sequence length="524" mass="59194">MASCSESCSPSVSLQTLSINDLDGVLQLLKDCDFSDKEWMTLGLKLGLTKSTLDSIEANHSKDVHRCLMECLSKWLQKADEAVSPTYNSLLTAAHFLAEATAEKMKVKIDQKDINRALTIFDKYYSKLLQSLSDPETMAYKLHKEGVFEQEVLERIESESSSISKQREILLDSLKEKMAAQYTCLETFITLLCKLTNDAKEGLAMKKDYEEFKSNGEIQSERQLEESQGLQNDSAEGSVFYTGVLYYQQKEAGRWEATLAVGKDAITLAQYIKSTTSLAEQESLISFKFKEPNGTLQLTMPTVGRVPCEYGWKVNPKQEPMKIIQSVVDNTLISSCSMSVHAKPDVATEPIHHPVKLLGIEPETTIYISRQPPSPAKEKVTRSNASILDENRYVSGVSSSIACDMIRKSSDDIKKNLKLTPSFIQSLIEREVIKEGHKDILNGSFHLTDDQRMDLFIIFVCDAINDDDDNFLFFLEAIREQNSRTADKVADDLKECHDDNYRFENSNEFDSNGQYLYDYINYGP</sequence>
<dbReference type="InterPro" id="IPR011029">
    <property type="entry name" value="DEATH-like_dom_sf"/>
</dbReference>
<dbReference type="RefSeq" id="XP_019857465.1">
    <property type="nucleotide sequence ID" value="XM_020001906.1"/>
</dbReference>
<evidence type="ECO:0000313" key="3">
    <source>
        <dbReference type="Proteomes" id="UP000007879"/>
    </source>
</evidence>
<organism evidence="2 3">
    <name type="scientific">Amphimedon queenslandica</name>
    <name type="common">Sponge</name>
    <dbReference type="NCBI Taxonomy" id="400682"/>
    <lineage>
        <taxon>Eukaryota</taxon>
        <taxon>Metazoa</taxon>
        <taxon>Porifera</taxon>
        <taxon>Demospongiae</taxon>
        <taxon>Heteroscleromorpha</taxon>
        <taxon>Haplosclerida</taxon>
        <taxon>Niphatidae</taxon>
        <taxon>Amphimedon</taxon>
    </lineage>
</organism>
<dbReference type="Proteomes" id="UP000007879">
    <property type="component" value="Unassembled WGS sequence"/>
</dbReference>
<accession>A0AAN0JL66</accession>
<evidence type="ECO:0000313" key="2">
    <source>
        <dbReference type="EnsemblMetazoa" id="XP_019857465.1"/>
    </source>
</evidence>
<dbReference type="InterPro" id="IPR000488">
    <property type="entry name" value="Death_dom"/>
</dbReference>
<reference evidence="3" key="1">
    <citation type="journal article" date="2010" name="Nature">
        <title>The Amphimedon queenslandica genome and the evolution of animal complexity.</title>
        <authorList>
            <person name="Srivastava M."/>
            <person name="Simakov O."/>
            <person name="Chapman J."/>
            <person name="Fahey B."/>
            <person name="Gauthier M.E."/>
            <person name="Mitros T."/>
            <person name="Richards G.S."/>
            <person name="Conaco C."/>
            <person name="Dacre M."/>
            <person name="Hellsten U."/>
            <person name="Larroux C."/>
            <person name="Putnam N.H."/>
            <person name="Stanke M."/>
            <person name="Adamska M."/>
            <person name="Darling A."/>
            <person name="Degnan S.M."/>
            <person name="Oakley T.H."/>
            <person name="Plachetzki D.C."/>
            <person name="Zhai Y."/>
            <person name="Adamski M."/>
            <person name="Calcino A."/>
            <person name="Cummins S.F."/>
            <person name="Goodstein D.M."/>
            <person name="Harris C."/>
            <person name="Jackson D.J."/>
            <person name="Leys S.P."/>
            <person name="Shu S."/>
            <person name="Woodcroft B.J."/>
            <person name="Vervoort M."/>
            <person name="Kosik K.S."/>
            <person name="Manning G."/>
            <person name="Degnan B.M."/>
            <person name="Rokhsar D.S."/>
        </authorList>
    </citation>
    <scope>NUCLEOTIDE SEQUENCE [LARGE SCALE GENOMIC DNA]</scope>
</reference>
<feature type="domain" description="Death" evidence="1">
    <location>
        <begin position="38"/>
        <end position="93"/>
    </location>
</feature>